<accession>A0AA35G9G3</accession>
<evidence type="ECO:0000313" key="3">
    <source>
        <dbReference type="Proteomes" id="UP001163687"/>
    </source>
</evidence>
<feature type="domain" description="HTH cro/C1-type" evidence="1">
    <location>
        <begin position="29"/>
        <end position="83"/>
    </location>
</feature>
<evidence type="ECO:0000259" key="1">
    <source>
        <dbReference type="PROSITE" id="PS50943"/>
    </source>
</evidence>
<dbReference type="InterPro" id="IPR001387">
    <property type="entry name" value="Cro/C1-type_HTH"/>
</dbReference>
<dbReference type="CDD" id="cd00093">
    <property type="entry name" value="HTH_XRE"/>
    <property type="match status" value="1"/>
</dbReference>
<dbReference type="AlphaFoldDB" id="A0AA35G9G3"/>
<evidence type="ECO:0000313" key="2">
    <source>
        <dbReference type="EMBL" id="BDG60259.1"/>
    </source>
</evidence>
<organism evidence="2 3">
    <name type="scientific">Caldinitratiruptor microaerophilus</name>
    <dbReference type="NCBI Taxonomy" id="671077"/>
    <lineage>
        <taxon>Bacteria</taxon>
        <taxon>Bacillati</taxon>
        <taxon>Bacillota</taxon>
        <taxon>Clostridia</taxon>
        <taxon>Eubacteriales</taxon>
        <taxon>Symbiobacteriaceae</taxon>
        <taxon>Caldinitratiruptor</taxon>
    </lineage>
</organism>
<gene>
    <name evidence="2" type="ORF">caldi_13490</name>
</gene>
<dbReference type="KEGG" id="cmic:caldi_13490"/>
<protein>
    <recommendedName>
        <fullName evidence="1">HTH cro/C1-type domain-containing protein</fullName>
    </recommendedName>
</protein>
<dbReference type="Pfam" id="PF01381">
    <property type="entry name" value="HTH_3"/>
    <property type="match status" value="1"/>
</dbReference>
<dbReference type="Gene3D" id="1.10.260.40">
    <property type="entry name" value="lambda repressor-like DNA-binding domains"/>
    <property type="match status" value="1"/>
</dbReference>
<keyword evidence="3" id="KW-1185">Reference proteome</keyword>
<sequence>MCPKRYNTRGGVRVEQERKKLARVFASRLAELMEQRGIKAIDLAARLKVHQSRVSRWLSGEQFPKIETLPSLAEILGVTVDYLLGASDHPQEYVRWNADLEERLRWHLQEAGFDKAAQDVILGLAPKVSRPRNE</sequence>
<dbReference type="InterPro" id="IPR010982">
    <property type="entry name" value="Lambda_DNA-bd_dom_sf"/>
</dbReference>
<dbReference type="SMART" id="SM00530">
    <property type="entry name" value="HTH_XRE"/>
    <property type="match status" value="1"/>
</dbReference>
<dbReference type="PROSITE" id="PS50943">
    <property type="entry name" value="HTH_CROC1"/>
    <property type="match status" value="1"/>
</dbReference>
<dbReference type="EMBL" id="AP025628">
    <property type="protein sequence ID" value="BDG60259.1"/>
    <property type="molecule type" value="Genomic_DNA"/>
</dbReference>
<proteinExistence type="predicted"/>
<reference evidence="2" key="1">
    <citation type="submission" date="2022-03" db="EMBL/GenBank/DDBJ databases">
        <title>Complete genome sequence of Caldinitratiruptor microaerophilus.</title>
        <authorList>
            <person name="Mukaiyama R."/>
            <person name="Nishiyama T."/>
            <person name="Ueda K."/>
        </authorList>
    </citation>
    <scope>NUCLEOTIDE SEQUENCE</scope>
    <source>
        <strain evidence="2">JCM 16183</strain>
    </source>
</reference>
<name>A0AA35G9G3_9FIRM</name>
<dbReference type="SUPFAM" id="SSF47413">
    <property type="entry name" value="lambda repressor-like DNA-binding domains"/>
    <property type="match status" value="1"/>
</dbReference>
<dbReference type="GO" id="GO:0003677">
    <property type="term" value="F:DNA binding"/>
    <property type="evidence" value="ECO:0007669"/>
    <property type="project" value="InterPro"/>
</dbReference>
<dbReference type="Proteomes" id="UP001163687">
    <property type="component" value="Chromosome"/>
</dbReference>